<organism evidence="6 7">
    <name type="scientific">Flammeovirga kamogawensis</name>
    <dbReference type="NCBI Taxonomy" id="373891"/>
    <lineage>
        <taxon>Bacteria</taxon>
        <taxon>Pseudomonadati</taxon>
        <taxon>Bacteroidota</taxon>
        <taxon>Cytophagia</taxon>
        <taxon>Cytophagales</taxon>
        <taxon>Flammeovirgaceae</taxon>
        <taxon>Flammeovirga</taxon>
    </lineage>
</organism>
<comment type="pathway">
    <text evidence="5">Cofactor biosynthesis; (R)-pantothenate biosynthesis; (R)-pantoate from 3-methyl-2-oxobutanoate: step 1/2.</text>
</comment>
<dbReference type="HAMAP" id="MF_00156">
    <property type="entry name" value="PanB"/>
    <property type="match status" value="1"/>
</dbReference>
<evidence type="ECO:0000256" key="2">
    <source>
        <dbReference type="ARBA" id="ARBA00011424"/>
    </source>
</evidence>
<evidence type="ECO:0000313" key="6">
    <source>
        <dbReference type="EMBL" id="QWG09370.1"/>
    </source>
</evidence>
<dbReference type="EC" id="2.1.2.11" evidence="5"/>
<evidence type="ECO:0000256" key="4">
    <source>
        <dbReference type="ARBA" id="ARBA00022679"/>
    </source>
</evidence>
<dbReference type="InterPro" id="IPR003700">
    <property type="entry name" value="Pantoate_hydroxy_MeTrfase"/>
</dbReference>
<keyword evidence="7" id="KW-1185">Reference proteome</keyword>
<keyword evidence="5" id="KW-0963">Cytoplasm</keyword>
<dbReference type="SUPFAM" id="SSF51621">
    <property type="entry name" value="Phosphoenolpyruvate/pyruvate domain"/>
    <property type="match status" value="1"/>
</dbReference>
<feature type="binding site" evidence="5">
    <location>
        <position position="121"/>
    </location>
    <ligand>
        <name>3-methyl-2-oxobutanoate</name>
        <dbReference type="ChEBI" id="CHEBI:11851"/>
    </ligand>
</feature>
<evidence type="ECO:0000313" key="7">
    <source>
        <dbReference type="Proteomes" id="UP000682802"/>
    </source>
</evidence>
<dbReference type="Gene3D" id="3.20.20.60">
    <property type="entry name" value="Phosphoenolpyruvate-binding domains"/>
    <property type="match status" value="1"/>
</dbReference>
<dbReference type="Pfam" id="PF02548">
    <property type="entry name" value="Pantoate_transf"/>
    <property type="match status" value="1"/>
</dbReference>
<feature type="binding site" evidence="5">
    <location>
        <position position="123"/>
    </location>
    <ligand>
        <name>Mg(2+)</name>
        <dbReference type="ChEBI" id="CHEBI:18420"/>
    </ligand>
</feature>
<dbReference type="InterPro" id="IPR040442">
    <property type="entry name" value="Pyrv_kinase-like_dom_sf"/>
</dbReference>
<comment type="similarity">
    <text evidence="1 5">Belongs to the PanB family.</text>
</comment>
<dbReference type="GO" id="GO:0003864">
    <property type="term" value="F:3-methyl-2-oxobutanoate hydroxymethyltransferase activity"/>
    <property type="evidence" value="ECO:0007669"/>
    <property type="project" value="UniProtKB-EC"/>
</dbReference>
<comment type="subcellular location">
    <subcellularLocation>
        <location evidence="5">Cytoplasm</location>
    </subcellularLocation>
</comment>
<comment type="catalytic activity">
    <reaction evidence="5">
        <text>(6R)-5,10-methylene-5,6,7,8-tetrahydrofolate + 3-methyl-2-oxobutanoate + H2O = 2-dehydropantoate + (6S)-5,6,7,8-tetrahydrofolate</text>
        <dbReference type="Rhea" id="RHEA:11824"/>
        <dbReference type="ChEBI" id="CHEBI:11561"/>
        <dbReference type="ChEBI" id="CHEBI:11851"/>
        <dbReference type="ChEBI" id="CHEBI:15377"/>
        <dbReference type="ChEBI" id="CHEBI:15636"/>
        <dbReference type="ChEBI" id="CHEBI:57453"/>
        <dbReference type="EC" id="2.1.2.11"/>
    </reaction>
</comment>
<protein>
    <recommendedName>
        <fullName evidence="5">3-methyl-2-oxobutanoate hydroxymethyltransferase</fullName>
        <ecNumber evidence="5">2.1.2.11</ecNumber>
    </recommendedName>
    <alternativeName>
        <fullName evidence="5">Ketopantoate hydroxymethyltransferase</fullName>
        <shortName evidence="5">KPHMT</shortName>
    </alternativeName>
</protein>
<proteinExistence type="inferred from homology"/>
<comment type="cofactor">
    <cofactor evidence="5">
        <name>Mg(2+)</name>
        <dbReference type="ChEBI" id="CHEBI:18420"/>
    </cofactor>
    <text evidence="5">Binds 1 Mg(2+) ion per subunit.</text>
</comment>
<dbReference type="EMBL" id="CP076129">
    <property type="protein sequence ID" value="QWG09370.1"/>
    <property type="molecule type" value="Genomic_DNA"/>
</dbReference>
<keyword evidence="4 5" id="KW-0808">Transferase</keyword>
<gene>
    <name evidence="5 6" type="primary">panB</name>
    <name evidence="6" type="ORF">KM029_22450</name>
</gene>
<feature type="binding site" evidence="5">
    <location>
        <position position="91"/>
    </location>
    <ligand>
        <name>Mg(2+)</name>
        <dbReference type="ChEBI" id="CHEBI:18420"/>
    </ligand>
</feature>
<feature type="binding site" evidence="5">
    <location>
        <position position="91"/>
    </location>
    <ligand>
        <name>3-methyl-2-oxobutanoate</name>
        <dbReference type="ChEBI" id="CHEBI:11851"/>
    </ligand>
</feature>
<dbReference type="PANTHER" id="PTHR20881">
    <property type="entry name" value="3-METHYL-2-OXOBUTANOATE HYDROXYMETHYLTRANSFERASE"/>
    <property type="match status" value="1"/>
</dbReference>
<dbReference type="PIRSF" id="PIRSF000388">
    <property type="entry name" value="Pantoate_hydroxy_MeTrfase"/>
    <property type="match status" value="1"/>
</dbReference>
<dbReference type="CDD" id="cd06557">
    <property type="entry name" value="KPHMT-like"/>
    <property type="match status" value="1"/>
</dbReference>
<evidence type="ECO:0000256" key="1">
    <source>
        <dbReference type="ARBA" id="ARBA00008676"/>
    </source>
</evidence>
<evidence type="ECO:0000256" key="5">
    <source>
        <dbReference type="HAMAP-Rule" id="MF_00156"/>
    </source>
</evidence>
<feature type="active site" description="Proton acceptor" evidence="5">
    <location>
        <position position="190"/>
    </location>
</feature>
<dbReference type="Proteomes" id="UP000682802">
    <property type="component" value="Chromosome 2"/>
</dbReference>
<dbReference type="NCBIfam" id="NF001452">
    <property type="entry name" value="PRK00311.1"/>
    <property type="match status" value="1"/>
</dbReference>
<dbReference type="NCBIfam" id="TIGR00222">
    <property type="entry name" value="panB"/>
    <property type="match status" value="1"/>
</dbReference>
<keyword evidence="3 5" id="KW-0566">Pantothenate biosynthesis</keyword>
<feature type="binding site" evidence="5">
    <location>
        <begin position="52"/>
        <end position="53"/>
    </location>
    <ligand>
        <name>3-methyl-2-oxobutanoate</name>
        <dbReference type="ChEBI" id="CHEBI:11851"/>
    </ligand>
</feature>
<name>A0ABX8H0F4_9BACT</name>
<comment type="subunit">
    <text evidence="2 5">Homodecamer; pentamer of dimers.</text>
</comment>
<feature type="binding site" evidence="5">
    <location>
        <position position="52"/>
    </location>
    <ligand>
        <name>Mg(2+)</name>
        <dbReference type="ChEBI" id="CHEBI:18420"/>
    </ligand>
</feature>
<comment type="function">
    <text evidence="5">Catalyzes the reversible reaction in which hydroxymethyl group from 5,10-methylenetetrahydrofolate is transferred onto alpha-ketoisovalerate to form ketopantoate.</text>
</comment>
<dbReference type="RefSeq" id="WP_144076047.1">
    <property type="nucleotide sequence ID" value="NZ_CP076129.1"/>
</dbReference>
<evidence type="ECO:0000256" key="3">
    <source>
        <dbReference type="ARBA" id="ARBA00022655"/>
    </source>
</evidence>
<accession>A0ABX8H0F4</accession>
<sequence length="272" mass="29481">MSIQTPRTKKVTALELQKMKKRGEKITFLTSYDYTMAKIVDNAGIDAILVGDTASNVMAGNDTTLPITLDNMIYHAKSVVNAVENAMVVSDIPFGSYQGDPLQALHAAVRIMKESGANAVKVEGGEEIKESIQKILTAGIPVVGHLGLTPQSIFKFGTFSVQAKKEEEAKLLLKNAKLLEELGCFAVVLEAIPADLAKEVSEALTIPTIGIGAGPDTDGQVLVIHDMLGMTPNFKPKYLRKYAEVGQIMDNAIKNYISDVKEKAFPSYDESY</sequence>
<reference evidence="6 7" key="1">
    <citation type="submission" date="2021-05" db="EMBL/GenBank/DDBJ databases">
        <title>Comparative genomic studies on the polysaccharide-degrading batcterial strains of the Flammeovirga genus.</title>
        <authorList>
            <person name="Zewei F."/>
            <person name="Zheng Z."/>
            <person name="Yu L."/>
            <person name="Ruyue G."/>
            <person name="Yanhong M."/>
            <person name="Yuanyuan C."/>
            <person name="Jingyan G."/>
            <person name="Wenjun H."/>
        </authorList>
    </citation>
    <scope>NUCLEOTIDE SEQUENCE [LARGE SCALE GENOMIC DNA]</scope>
    <source>
        <strain evidence="6 7">YS10</strain>
    </source>
</reference>
<dbReference type="PANTHER" id="PTHR20881:SF0">
    <property type="entry name" value="3-METHYL-2-OXOBUTANOATE HYDROXYMETHYLTRANSFERASE"/>
    <property type="match status" value="1"/>
</dbReference>
<keyword evidence="5" id="KW-0479">Metal-binding</keyword>
<keyword evidence="5" id="KW-0460">Magnesium</keyword>
<dbReference type="InterPro" id="IPR015813">
    <property type="entry name" value="Pyrv/PenolPyrv_kinase-like_dom"/>
</dbReference>